<evidence type="ECO:0000256" key="4">
    <source>
        <dbReference type="ARBA" id="ARBA00022475"/>
    </source>
</evidence>
<evidence type="ECO:0000256" key="9">
    <source>
        <dbReference type="ARBA" id="ARBA00023136"/>
    </source>
</evidence>
<dbReference type="PANTHER" id="PTHR39583:SF2">
    <property type="entry name" value="TYPE II SECRETION SYSTEM PROTEIN J"/>
    <property type="match status" value="1"/>
</dbReference>
<dbReference type="RefSeq" id="WP_161157244.1">
    <property type="nucleotide sequence ID" value="NZ_WEKT01000036.1"/>
</dbReference>
<dbReference type="GO" id="GO:0005886">
    <property type="term" value="C:plasma membrane"/>
    <property type="evidence" value="ECO:0007669"/>
    <property type="project" value="UniProtKB-SubCell"/>
</dbReference>
<evidence type="ECO:0000256" key="6">
    <source>
        <dbReference type="ARBA" id="ARBA00022519"/>
    </source>
</evidence>
<evidence type="ECO:0000313" key="11">
    <source>
        <dbReference type="EMBL" id="MZI94763.1"/>
    </source>
</evidence>
<keyword evidence="8 10" id="KW-1133">Transmembrane helix</keyword>
<gene>
    <name evidence="11" type="primary">gspJ</name>
    <name evidence="11" type="ORF">F9817_16405</name>
</gene>
<reference evidence="11 12" key="1">
    <citation type="submission" date="2019-10" db="EMBL/GenBank/DDBJ databases">
        <title>Vibrio sp. nov. isolated from a shrimp pond.</title>
        <authorList>
            <person name="Gomez-Gil B."/>
            <person name="Enciso-Ibarra J."/>
            <person name="Enciso-Ibarra K."/>
            <person name="Bolan-Mejia C."/>
        </authorList>
    </citation>
    <scope>NUCLEOTIDE SEQUENCE [LARGE SCALE GENOMIC DNA]</scope>
    <source>
        <strain evidence="11 12">CAIM 722</strain>
    </source>
</reference>
<name>A0A7X4RVP0_9VIBR</name>
<dbReference type="InterPro" id="IPR045584">
    <property type="entry name" value="Pilin-like"/>
</dbReference>
<dbReference type="Gene3D" id="2.10.70.20">
    <property type="entry name" value="gspk-gspi-gspj complex like domains"/>
    <property type="match status" value="1"/>
</dbReference>
<dbReference type="PANTHER" id="PTHR39583">
    <property type="entry name" value="TYPE II SECRETION SYSTEM PROTEIN J-RELATED"/>
    <property type="match status" value="1"/>
</dbReference>
<dbReference type="Pfam" id="PF11612">
    <property type="entry name" value="T2SSJ"/>
    <property type="match status" value="1"/>
</dbReference>
<dbReference type="NCBIfam" id="TIGR01711">
    <property type="entry name" value="gspJ"/>
    <property type="match status" value="1"/>
</dbReference>
<dbReference type="GO" id="GO:0015628">
    <property type="term" value="P:protein secretion by the type II secretion system"/>
    <property type="evidence" value="ECO:0007669"/>
    <property type="project" value="InterPro"/>
</dbReference>
<keyword evidence="4" id="KW-1003">Cell membrane</keyword>
<dbReference type="EMBL" id="WEKT01000036">
    <property type="protein sequence ID" value="MZI94763.1"/>
    <property type="molecule type" value="Genomic_DNA"/>
</dbReference>
<evidence type="ECO:0000256" key="7">
    <source>
        <dbReference type="ARBA" id="ARBA00022692"/>
    </source>
</evidence>
<dbReference type="NCBIfam" id="TIGR02532">
    <property type="entry name" value="IV_pilin_GFxxxE"/>
    <property type="match status" value="1"/>
</dbReference>
<dbReference type="InterPro" id="IPR051621">
    <property type="entry name" value="T2SS_protein_J"/>
</dbReference>
<dbReference type="GO" id="GO:0015627">
    <property type="term" value="C:type II protein secretion system complex"/>
    <property type="evidence" value="ECO:0007669"/>
    <property type="project" value="InterPro"/>
</dbReference>
<comment type="subcellular location">
    <subcellularLocation>
        <location evidence="1">Cell inner membrane</location>
        <topology evidence="1">Single-pass membrane protein</topology>
    </subcellularLocation>
</comment>
<keyword evidence="7 10" id="KW-0812">Transmembrane</keyword>
<keyword evidence="12" id="KW-1185">Reference proteome</keyword>
<proteinExistence type="inferred from homology"/>
<dbReference type="SUPFAM" id="SSF54523">
    <property type="entry name" value="Pili subunits"/>
    <property type="match status" value="1"/>
</dbReference>
<dbReference type="InterPro" id="IPR012902">
    <property type="entry name" value="N_methyl_site"/>
</dbReference>
<protein>
    <recommendedName>
        <fullName evidence="3">Type II secretion system protein J</fullName>
    </recommendedName>
</protein>
<feature type="transmembrane region" description="Helical" evidence="10">
    <location>
        <begin position="20"/>
        <end position="41"/>
    </location>
</feature>
<sequence length="222" mass="25914">MWRNKGIKNTARRQMKGFTLIEVLVAMAIFAAMSIAAYQVLNQVQRSNEISQERTTRVNELQRALVIMDSDFRQMVPRKFRTNGKDVGDYYMEWQDYLLDSDSKGIMFIRDGWANPQEQFPRGNLAKVGYRLKDKTLERVWWHYPDTTVGEQPVSRPLLTGVESWSMRFYVKNKWTSEWEETELLPQAIEVTIQLQDYGKISRIYLIAGPKASDAEAEDDSE</sequence>
<evidence type="ECO:0000313" key="12">
    <source>
        <dbReference type="Proteomes" id="UP000462621"/>
    </source>
</evidence>
<keyword evidence="9 10" id="KW-0472">Membrane</keyword>
<evidence type="ECO:0000256" key="8">
    <source>
        <dbReference type="ARBA" id="ARBA00022989"/>
    </source>
</evidence>
<dbReference type="InterPro" id="IPR010055">
    <property type="entry name" value="T2SS_protein-GspJ"/>
</dbReference>
<evidence type="ECO:0000256" key="10">
    <source>
        <dbReference type="SAM" id="Phobius"/>
    </source>
</evidence>
<evidence type="ECO:0000256" key="3">
    <source>
        <dbReference type="ARBA" id="ARBA00021539"/>
    </source>
</evidence>
<accession>A0A7X4RVP0</accession>
<dbReference type="Proteomes" id="UP000462621">
    <property type="component" value="Unassembled WGS sequence"/>
</dbReference>
<keyword evidence="6" id="KW-0997">Cell inner membrane</keyword>
<evidence type="ECO:0000256" key="1">
    <source>
        <dbReference type="ARBA" id="ARBA00004377"/>
    </source>
</evidence>
<dbReference type="AlphaFoldDB" id="A0A7X4RVP0"/>
<dbReference type="Gene3D" id="3.10.610.10">
    <property type="entry name" value="GSPII I/J protein-like"/>
    <property type="match status" value="1"/>
</dbReference>
<dbReference type="Pfam" id="PF07963">
    <property type="entry name" value="N_methyl"/>
    <property type="match status" value="1"/>
</dbReference>
<keyword evidence="5" id="KW-0488">Methylation</keyword>
<comment type="similarity">
    <text evidence="2">Belongs to the GSP J family.</text>
</comment>
<organism evidence="11 12">
    <name type="scientific">Vibrio eleionomae</name>
    <dbReference type="NCBI Taxonomy" id="2653505"/>
    <lineage>
        <taxon>Bacteria</taxon>
        <taxon>Pseudomonadati</taxon>
        <taxon>Pseudomonadota</taxon>
        <taxon>Gammaproteobacteria</taxon>
        <taxon>Vibrionales</taxon>
        <taxon>Vibrionaceae</taxon>
        <taxon>Vibrio</taxon>
    </lineage>
</organism>
<comment type="caution">
    <text evidence="11">The sequence shown here is derived from an EMBL/GenBank/DDBJ whole genome shotgun (WGS) entry which is preliminary data.</text>
</comment>
<dbReference type="PROSITE" id="PS00409">
    <property type="entry name" value="PROKAR_NTER_METHYL"/>
    <property type="match status" value="1"/>
</dbReference>
<evidence type="ECO:0000256" key="5">
    <source>
        <dbReference type="ARBA" id="ARBA00022481"/>
    </source>
</evidence>
<evidence type="ECO:0000256" key="2">
    <source>
        <dbReference type="ARBA" id="ARBA00011084"/>
    </source>
</evidence>